<name>A0A512BY57_9HYPH</name>
<organism evidence="1 2">
    <name type="scientific">Microvirga aerophila</name>
    <dbReference type="NCBI Taxonomy" id="670291"/>
    <lineage>
        <taxon>Bacteria</taxon>
        <taxon>Pseudomonadati</taxon>
        <taxon>Pseudomonadota</taxon>
        <taxon>Alphaproteobacteria</taxon>
        <taxon>Hyphomicrobiales</taxon>
        <taxon>Methylobacteriaceae</taxon>
        <taxon>Microvirga</taxon>
    </lineage>
</organism>
<gene>
    <name evidence="1" type="ORF">MAE02_45850</name>
</gene>
<reference evidence="1 2" key="1">
    <citation type="submission" date="2019-07" db="EMBL/GenBank/DDBJ databases">
        <title>Whole genome shotgun sequence of Microvirga aerophila NBRC 106136.</title>
        <authorList>
            <person name="Hosoyama A."/>
            <person name="Uohara A."/>
            <person name="Ohji S."/>
            <person name="Ichikawa N."/>
        </authorList>
    </citation>
    <scope>NUCLEOTIDE SEQUENCE [LARGE SCALE GENOMIC DNA]</scope>
    <source>
        <strain evidence="1 2">NBRC 106136</strain>
    </source>
</reference>
<dbReference type="EMBL" id="BJYU01000079">
    <property type="protein sequence ID" value="GEO16889.1"/>
    <property type="molecule type" value="Genomic_DNA"/>
</dbReference>
<dbReference type="AlphaFoldDB" id="A0A512BY57"/>
<comment type="caution">
    <text evidence="1">The sequence shown here is derived from an EMBL/GenBank/DDBJ whole genome shotgun (WGS) entry which is preliminary data.</text>
</comment>
<proteinExistence type="predicted"/>
<dbReference type="Proteomes" id="UP000321085">
    <property type="component" value="Unassembled WGS sequence"/>
</dbReference>
<protein>
    <submittedName>
        <fullName evidence="1">Uncharacterized protein</fullName>
    </submittedName>
</protein>
<accession>A0A512BY57</accession>
<keyword evidence="2" id="KW-1185">Reference proteome</keyword>
<sequence>MITATLPLWSAAKAANMERTVAQAVLMEVKDNDMGFLLPPGRKDKRILL</sequence>
<evidence type="ECO:0000313" key="2">
    <source>
        <dbReference type="Proteomes" id="UP000321085"/>
    </source>
</evidence>
<evidence type="ECO:0000313" key="1">
    <source>
        <dbReference type="EMBL" id="GEO16889.1"/>
    </source>
</evidence>